<reference evidence="3 4" key="1">
    <citation type="submission" date="2020-12" db="EMBL/GenBank/DDBJ databases">
        <title>FDA dAtabase for Regulatory Grade micrObial Sequences (FDA-ARGOS): Supporting development and validation of Infectious Disease Dx tests.</title>
        <authorList>
            <person name="Nelson B."/>
            <person name="Plummer A."/>
            <person name="Tallon L."/>
            <person name="Sadzewicz L."/>
            <person name="Zhao X."/>
            <person name="Boylan J."/>
            <person name="Ott S."/>
            <person name="Bowen H."/>
            <person name="Vavikolanu K."/>
            <person name="Mehta A."/>
            <person name="Aluvathingal J."/>
            <person name="Nadendla S."/>
            <person name="Myers T."/>
            <person name="Yan Y."/>
            <person name="Sichtig H."/>
        </authorList>
    </citation>
    <scope>NUCLEOTIDE SEQUENCE [LARGE SCALE GENOMIC DNA]</scope>
    <source>
        <strain evidence="3 4">FDAARGOS_899</strain>
    </source>
</reference>
<evidence type="ECO:0000259" key="2">
    <source>
        <dbReference type="Pfam" id="PF00174"/>
    </source>
</evidence>
<dbReference type="InterPro" id="IPR000572">
    <property type="entry name" value="OxRdtase_Mopterin-bd_dom"/>
</dbReference>
<dbReference type="SUPFAM" id="SSF56524">
    <property type="entry name" value="Oxidoreductase molybdopterin-binding domain"/>
    <property type="match status" value="1"/>
</dbReference>
<name>A0A7T2TY87_9BURK</name>
<evidence type="ECO:0000313" key="3">
    <source>
        <dbReference type="EMBL" id="QPS42255.1"/>
    </source>
</evidence>
<dbReference type="Pfam" id="PF00174">
    <property type="entry name" value="Oxidored_molyb"/>
    <property type="match status" value="1"/>
</dbReference>
<dbReference type="RefSeq" id="WP_043282693.1">
    <property type="nucleotide sequence ID" value="NZ_CP013380.1"/>
</dbReference>
<dbReference type="InterPro" id="IPR036374">
    <property type="entry name" value="OxRdtase_Mopterin-bd_sf"/>
</dbReference>
<feature type="chain" id="PRO_5032996407" evidence="1">
    <location>
        <begin position="22"/>
        <end position="160"/>
    </location>
</feature>
<accession>A0A7T2TY87</accession>
<gene>
    <name evidence="3" type="ORF">I6G56_11490</name>
</gene>
<keyword evidence="1" id="KW-0732">Signal</keyword>
<feature type="signal peptide" evidence="1">
    <location>
        <begin position="1"/>
        <end position="21"/>
    </location>
</feature>
<sequence>MKKLISLFAFALMFACGNAFSFDLVISGDIDKYTDPKSKSYVFSETELMRMPVREIRTSTAWTAESRFEGVPILDLLKKVGARGKAITVYTLDDYYEDIPVSDFEKYGTILAYKMNGKMLSLKNFGPLFVIYPRDTGGAELSGPLYSTRFLWQVYKIVVK</sequence>
<organism evidence="3 4">
    <name type="scientific">Burkholderia humptydooensis</name>
    <dbReference type="NCBI Taxonomy" id="430531"/>
    <lineage>
        <taxon>Bacteria</taxon>
        <taxon>Pseudomonadati</taxon>
        <taxon>Pseudomonadota</taxon>
        <taxon>Betaproteobacteria</taxon>
        <taxon>Burkholderiales</taxon>
        <taxon>Burkholderiaceae</taxon>
        <taxon>Burkholderia</taxon>
        <taxon>pseudomallei group</taxon>
    </lineage>
</organism>
<dbReference type="KEGG" id="bhg:I6G56_11490"/>
<dbReference type="Proteomes" id="UP000594943">
    <property type="component" value="Chromosome 1"/>
</dbReference>
<evidence type="ECO:0000313" key="4">
    <source>
        <dbReference type="Proteomes" id="UP000594943"/>
    </source>
</evidence>
<evidence type="ECO:0000256" key="1">
    <source>
        <dbReference type="SAM" id="SignalP"/>
    </source>
</evidence>
<dbReference type="EMBL" id="CP065686">
    <property type="protein sequence ID" value="QPS42255.1"/>
    <property type="molecule type" value="Genomic_DNA"/>
</dbReference>
<dbReference type="PROSITE" id="PS51257">
    <property type="entry name" value="PROKAR_LIPOPROTEIN"/>
    <property type="match status" value="1"/>
</dbReference>
<dbReference type="AlphaFoldDB" id="A0A7T2TY87"/>
<feature type="domain" description="Oxidoreductase molybdopterin-binding" evidence="2">
    <location>
        <begin position="50"/>
        <end position="138"/>
    </location>
</feature>
<dbReference type="Gene3D" id="3.90.420.10">
    <property type="entry name" value="Oxidoreductase, molybdopterin-binding domain"/>
    <property type="match status" value="1"/>
</dbReference>
<proteinExistence type="predicted"/>
<protein>
    <submittedName>
        <fullName evidence="3">Molybdopterin-dependent oxidoreductase</fullName>
    </submittedName>
</protein>